<evidence type="ECO:0000256" key="5">
    <source>
        <dbReference type="ARBA" id="ARBA00023136"/>
    </source>
</evidence>
<feature type="transmembrane region" description="Helical" evidence="6">
    <location>
        <begin position="80"/>
        <end position="101"/>
    </location>
</feature>
<evidence type="ECO:0000313" key="7">
    <source>
        <dbReference type="EMBL" id="KAI1607841.1"/>
    </source>
</evidence>
<evidence type="ECO:0000256" key="4">
    <source>
        <dbReference type="ARBA" id="ARBA00022989"/>
    </source>
</evidence>
<dbReference type="PANTHER" id="PTHR45649">
    <property type="entry name" value="AMINO-ACID PERMEASE BAT1"/>
    <property type="match status" value="1"/>
</dbReference>
<keyword evidence="8" id="KW-1185">Reference proteome</keyword>
<dbReference type="Proteomes" id="UP001203852">
    <property type="component" value="Unassembled WGS sequence"/>
</dbReference>
<gene>
    <name evidence="7" type="ORF">EDD36DRAFT_454658</name>
</gene>
<dbReference type="GO" id="GO:0016020">
    <property type="term" value="C:membrane"/>
    <property type="evidence" value="ECO:0007669"/>
    <property type="project" value="UniProtKB-SubCell"/>
</dbReference>
<feature type="transmembrane region" description="Helical" evidence="6">
    <location>
        <begin position="121"/>
        <end position="142"/>
    </location>
</feature>
<comment type="subcellular location">
    <subcellularLocation>
        <location evidence="1">Membrane</location>
        <topology evidence="1">Multi-pass membrane protein</topology>
    </subcellularLocation>
</comment>
<evidence type="ECO:0000256" key="2">
    <source>
        <dbReference type="ARBA" id="ARBA00022448"/>
    </source>
</evidence>
<feature type="transmembrane region" description="Helical" evidence="6">
    <location>
        <begin position="55"/>
        <end position="74"/>
    </location>
</feature>
<keyword evidence="5 6" id="KW-0472">Membrane</keyword>
<sequence length="188" mass="20570">MYRQATGTRGGALGLMILLLLPLVSSSIGTALTQSRASWALARDGATPFSESHRVPANAIIFVTYFNTILGAIYAGSSLAFNAITGLFASLMSLSYLMAILPHLLGGRQSAKPCPFNVKGLLRYVVGAVSSAYLAIMIIFYNFPYVMPVDIDEMNYSCVLFGTMVIFPRLWWIKIRKTYRGPPVEMLA</sequence>
<dbReference type="PANTHER" id="PTHR45649:SF27">
    <property type="entry name" value="CHOLINE TRANSPORTER (EUROFUNG)"/>
    <property type="match status" value="1"/>
</dbReference>
<evidence type="ECO:0000256" key="6">
    <source>
        <dbReference type="SAM" id="Phobius"/>
    </source>
</evidence>
<evidence type="ECO:0000256" key="1">
    <source>
        <dbReference type="ARBA" id="ARBA00004141"/>
    </source>
</evidence>
<organism evidence="7 8">
    <name type="scientific">Exophiala viscosa</name>
    <dbReference type="NCBI Taxonomy" id="2486360"/>
    <lineage>
        <taxon>Eukaryota</taxon>
        <taxon>Fungi</taxon>
        <taxon>Dikarya</taxon>
        <taxon>Ascomycota</taxon>
        <taxon>Pezizomycotina</taxon>
        <taxon>Eurotiomycetes</taxon>
        <taxon>Chaetothyriomycetidae</taxon>
        <taxon>Chaetothyriales</taxon>
        <taxon>Herpotrichiellaceae</taxon>
        <taxon>Exophiala</taxon>
    </lineage>
</organism>
<dbReference type="Pfam" id="PF13520">
    <property type="entry name" value="AA_permease_2"/>
    <property type="match status" value="1"/>
</dbReference>
<evidence type="ECO:0000256" key="3">
    <source>
        <dbReference type="ARBA" id="ARBA00022692"/>
    </source>
</evidence>
<dbReference type="AlphaFoldDB" id="A0AAN6DK94"/>
<dbReference type="GO" id="GO:0022857">
    <property type="term" value="F:transmembrane transporter activity"/>
    <property type="evidence" value="ECO:0007669"/>
    <property type="project" value="InterPro"/>
</dbReference>
<accession>A0AAN6DK94</accession>
<keyword evidence="4 6" id="KW-1133">Transmembrane helix</keyword>
<dbReference type="EMBL" id="MU404366">
    <property type="protein sequence ID" value="KAI1607841.1"/>
    <property type="molecule type" value="Genomic_DNA"/>
</dbReference>
<proteinExistence type="predicted"/>
<name>A0AAN6DK94_9EURO</name>
<reference evidence="7" key="1">
    <citation type="journal article" date="2022" name="bioRxiv">
        <title>Deciphering the potential niche of two novel black yeast fungi from a biological soil crust based on their genomes, phenotypes, and melanin regulation.</title>
        <authorList>
            <consortium name="DOE Joint Genome Institute"/>
            <person name="Carr E.C."/>
            <person name="Barton Q."/>
            <person name="Grambo S."/>
            <person name="Sullivan M."/>
            <person name="Renfro C.M."/>
            <person name="Kuo A."/>
            <person name="Pangilinan J."/>
            <person name="Lipzen A."/>
            <person name="Keymanesh K."/>
            <person name="Savage E."/>
            <person name="Barry K."/>
            <person name="Grigoriev I.V."/>
            <person name="Riekhof W.R."/>
            <person name="Harris S.S."/>
        </authorList>
    </citation>
    <scope>NUCLEOTIDE SEQUENCE</scope>
    <source>
        <strain evidence="7">JF 03-4F</strain>
    </source>
</reference>
<comment type="caution">
    <text evidence="7">The sequence shown here is derived from an EMBL/GenBank/DDBJ whole genome shotgun (WGS) entry which is preliminary data.</text>
</comment>
<feature type="transmembrane region" description="Helical" evidence="6">
    <location>
        <begin position="12"/>
        <end position="34"/>
    </location>
</feature>
<keyword evidence="2" id="KW-0813">Transport</keyword>
<dbReference type="Gene3D" id="1.20.1740.10">
    <property type="entry name" value="Amino acid/polyamine transporter I"/>
    <property type="match status" value="1"/>
</dbReference>
<protein>
    <submittedName>
        <fullName evidence="7">Choline transporter</fullName>
    </submittedName>
</protein>
<evidence type="ECO:0000313" key="8">
    <source>
        <dbReference type="Proteomes" id="UP001203852"/>
    </source>
</evidence>
<keyword evidence="3 6" id="KW-0812">Transmembrane</keyword>
<dbReference type="InterPro" id="IPR002293">
    <property type="entry name" value="AA/rel_permease1"/>
</dbReference>
<feature type="transmembrane region" description="Helical" evidence="6">
    <location>
        <begin position="154"/>
        <end position="172"/>
    </location>
</feature>